<dbReference type="Gene3D" id="3.40.630.10">
    <property type="entry name" value="Zn peptidases"/>
    <property type="match status" value="1"/>
</dbReference>
<sequence>MMGKHLSQKIENYFDRLWPINRSITGSGIRESLTIISEIIPIKRLKFKSGQKVFDWIVPKEWKAREAYFVDPTGREHAIFSKNNLHLVGYSRPVRKKMNFSELKKKQVIIIKPLI</sequence>
<gene>
    <name evidence="2" type="ORF">QUF54_04305</name>
</gene>
<accession>A0ABT7VSA6</accession>
<protein>
    <submittedName>
        <fullName evidence="2">DUF4910 domain-containing protein</fullName>
    </submittedName>
</protein>
<dbReference type="Proteomes" id="UP001171945">
    <property type="component" value="Unassembled WGS sequence"/>
</dbReference>
<evidence type="ECO:0000313" key="2">
    <source>
        <dbReference type="EMBL" id="MDM8562557.1"/>
    </source>
</evidence>
<proteinExistence type="predicted"/>
<evidence type="ECO:0000259" key="1">
    <source>
        <dbReference type="Pfam" id="PF16254"/>
    </source>
</evidence>
<dbReference type="InterPro" id="IPR032589">
    <property type="entry name" value="DUF4910"/>
</dbReference>
<reference evidence="2" key="1">
    <citation type="submission" date="2023-06" db="EMBL/GenBank/DDBJ databases">
        <title>Uncultivated large filamentous bacteria from sulfidic sediments reveal new species and different genomic features in energy metabolism and defense.</title>
        <authorList>
            <person name="Fonseca A."/>
        </authorList>
    </citation>
    <scope>NUCLEOTIDE SEQUENCE</scope>
    <source>
        <strain evidence="2">HSG4</strain>
    </source>
</reference>
<comment type="caution">
    <text evidence="2">The sequence shown here is derived from an EMBL/GenBank/DDBJ whole genome shotgun (WGS) entry which is preliminary data.</text>
</comment>
<organism evidence="2 3">
    <name type="scientific">Candidatus Marithioploca araucensis</name>
    <dbReference type="NCBI Taxonomy" id="70273"/>
    <lineage>
        <taxon>Bacteria</taxon>
        <taxon>Pseudomonadati</taxon>
        <taxon>Pseudomonadota</taxon>
        <taxon>Gammaproteobacteria</taxon>
        <taxon>Thiotrichales</taxon>
        <taxon>Thiotrichaceae</taxon>
        <taxon>Candidatus Marithioploca</taxon>
    </lineage>
</organism>
<dbReference type="Pfam" id="PF16254">
    <property type="entry name" value="DUF4910"/>
    <property type="match status" value="1"/>
</dbReference>
<keyword evidence="3" id="KW-1185">Reference proteome</keyword>
<name>A0ABT7VSA6_9GAMM</name>
<feature type="domain" description="DUF4910" evidence="1">
    <location>
        <begin position="14"/>
        <end position="71"/>
    </location>
</feature>
<evidence type="ECO:0000313" key="3">
    <source>
        <dbReference type="Proteomes" id="UP001171945"/>
    </source>
</evidence>
<dbReference type="EMBL" id="JAUCGM010000198">
    <property type="protein sequence ID" value="MDM8562557.1"/>
    <property type="molecule type" value="Genomic_DNA"/>
</dbReference>